<proteinExistence type="predicted"/>
<comment type="caution">
    <text evidence="1">The sequence shown here is derived from an EMBL/GenBank/DDBJ whole genome shotgun (WGS) entry which is preliminary data.</text>
</comment>
<protein>
    <submittedName>
        <fullName evidence="1">Uncharacterized protein</fullName>
    </submittedName>
</protein>
<organism evidence="1 2">
    <name type="scientific">Candidatus Shapirobacteria bacterium CG07_land_8_20_14_0_80_39_12</name>
    <dbReference type="NCBI Taxonomy" id="1974480"/>
    <lineage>
        <taxon>Bacteria</taxon>
        <taxon>Candidatus Shapironibacteriota</taxon>
    </lineage>
</organism>
<sequence length="105" mass="11946">MIQPGKSITQVYKLTNGGKTDLVLTSRLVPFEPADELGNIQLTYKGYSFVRIYKGVSFVDWFSFQNADLNLGDNFALKAGQEQQIVFKIKVPENTQEDDYYLTLL</sequence>
<evidence type="ECO:0000313" key="2">
    <source>
        <dbReference type="Proteomes" id="UP000229559"/>
    </source>
</evidence>
<dbReference type="AlphaFoldDB" id="A0A2M6YQJ5"/>
<feature type="non-terminal residue" evidence="1">
    <location>
        <position position="105"/>
    </location>
</feature>
<reference evidence="2" key="1">
    <citation type="submission" date="2017-09" db="EMBL/GenBank/DDBJ databases">
        <title>Depth-based differentiation of microbial function through sediment-hosted aquifers and enrichment of novel symbionts in the deep terrestrial subsurface.</title>
        <authorList>
            <person name="Probst A.J."/>
            <person name="Ladd B."/>
            <person name="Jarett J.K."/>
            <person name="Geller-Mcgrath D.E."/>
            <person name="Sieber C.M.K."/>
            <person name="Emerson J.B."/>
            <person name="Anantharaman K."/>
            <person name="Thomas B.C."/>
            <person name="Malmstrom R."/>
            <person name="Stieglmeier M."/>
            <person name="Klingl A."/>
            <person name="Woyke T."/>
            <person name="Ryan C.M."/>
            <person name="Banfield J.F."/>
        </authorList>
    </citation>
    <scope>NUCLEOTIDE SEQUENCE [LARGE SCALE GENOMIC DNA]</scope>
</reference>
<evidence type="ECO:0000313" key="1">
    <source>
        <dbReference type="EMBL" id="PIU33416.1"/>
    </source>
</evidence>
<name>A0A2M6YQJ5_9BACT</name>
<accession>A0A2M6YQJ5</accession>
<dbReference type="EMBL" id="PEXA01000006">
    <property type="protein sequence ID" value="PIU33416.1"/>
    <property type="molecule type" value="Genomic_DNA"/>
</dbReference>
<dbReference type="Proteomes" id="UP000229559">
    <property type="component" value="Unassembled WGS sequence"/>
</dbReference>
<gene>
    <name evidence="1" type="ORF">COT04_00190</name>
</gene>